<feature type="transmembrane region" description="Helical" evidence="7">
    <location>
        <begin position="58"/>
        <end position="82"/>
    </location>
</feature>
<feature type="transmembrane region" description="Helical" evidence="7">
    <location>
        <begin position="20"/>
        <end position="37"/>
    </location>
</feature>
<proteinExistence type="inferred from homology"/>
<comment type="caution">
    <text evidence="8">The sequence shown here is derived from an EMBL/GenBank/DDBJ whole genome shotgun (WGS) entry which is preliminary data.</text>
</comment>
<dbReference type="CDD" id="cd13127">
    <property type="entry name" value="MATE_tuaB_like"/>
    <property type="match status" value="1"/>
</dbReference>
<feature type="transmembrane region" description="Helical" evidence="7">
    <location>
        <begin position="303"/>
        <end position="324"/>
    </location>
</feature>
<feature type="transmembrane region" description="Helical" evidence="7">
    <location>
        <begin position="88"/>
        <end position="108"/>
    </location>
</feature>
<evidence type="ECO:0000256" key="5">
    <source>
        <dbReference type="ARBA" id="ARBA00022989"/>
    </source>
</evidence>
<sequence length="462" mass="50246">MAINFLGSMWLSRILTPAQIGVFSVAYVITGLLRTLREMGLGTYIVQEPELTDARMRTAFGVSLIVSAAGGLVVLALAIPAAQFYREPGIQTVLVVLGLNFFLVPFGATSMSLMRRNMRFMEIGLIETASALISTIVAVWLAHLGHGYMSLAWSSLVGTLVSVVGVIFFRPSHVPWKPALVEWRRILKVCGYLSGSSLVNYISYSASDLILGRMMTMSAVGYFNRAFGTAGVFSSVIARAMQQVGLPFFAKLHRENEDLRPAFVHATTLVGGLAIPFFAVLMVSAGNVIHLLFGPQWVRSIPLLQILCIASAVEALTYLTNQILSAKGQVQTQWRIDVLGLFVKFGLVIPAALYSLETVALAFVASSVIMNWVRFLALRQFIGIVARDLVTVLAKAAPITVCASTGPALIVFWWDSPRSEVINLMLIAMTAALGWFVAVAAGRHPIRAELVRAWANIRAPKS</sequence>
<evidence type="ECO:0000256" key="3">
    <source>
        <dbReference type="ARBA" id="ARBA00022475"/>
    </source>
</evidence>
<keyword evidence="9" id="KW-1185">Reference proteome</keyword>
<comment type="subcellular location">
    <subcellularLocation>
        <location evidence="1">Cell membrane</location>
        <topology evidence="1">Multi-pass membrane protein</topology>
    </subcellularLocation>
</comment>
<feature type="transmembrane region" description="Helical" evidence="7">
    <location>
        <begin position="262"/>
        <end position="283"/>
    </location>
</feature>
<feature type="transmembrane region" description="Helical" evidence="7">
    <location>
        <begin position="359"/>
        <end position="377"/>
    </location>
</feature>
<dbReference type="GO" id="GO:0005886">
    <property type="term" value="C:plasma membrane"/>
    <property type="evidence" value="ECO:0007669"/>
    <property type="project" value="UniProtKB-SubCell"/>
</dbReference>
<dbReference type="Pfam" id="PF13440">
    <property type="entry name" value="Polysacc_synt_3"/>
    <property type="match status" value="1"/>
</dbReference>
<evidence type="ECO:0000313" key="9">
    <source>
        <dbReference type="Proteomes" id="UP000561045"/>
    </source>
</evidence>
<evidence type="ECO:0000256" key="6">
    <source>
        <dbReference type="ARBA" id="ARBA00023136"/>
    </source>
</evidence>
<feature type="transmembrane region" description="Helical" evidence="7">
    <location>
        <begin position="189"/>
        <end position="206"/>
    </location>
</feature>
<dbReference type="EMBL" id="JACIET010000001">
    <property type="protein sequence ID" value="MBB4012320.1"/>
    <property type="molecule type" value="Genomic_DNA"/>
</dbReference>
<feature type="transmembrane region" description="Helical" evidence="7">
    <location>
        <begin position="420"/>
        <end position="442"/>
    </location>
</feature>
<dbReference type="PANTHER" id="PTHR30250:SF10">
    <property type="entry name" value="LIPOPOLYSACCHARIDE BIOSYNTHESIS PROTEIN WZXC"/>
    <property type="match status" value="1"/>
</dbReference>
<feature type="transmembrane region" description="Helical" evidence="7">
    <location>
        <begin position="389"/>
        <end position="414"/>
    </location>
</feature>
<gene>
    <name evidence="8" type="ORF">GGR36_001628</name>
</gene>
<evidence type="ECO:0000256" key="7">
    <source>
        <dbReference type="SAM" id="Phobius"/>
    </source>
</evidence>
<evidence type="ECO:0000256" key="2">
    <source>
        <dbReference type="ARBA" id="ARBA00007430"/>
    </source>
</evidence>
<dbReference type="PANTHER" id="PTHR30250">
    <property type="entry name" value="PST FAMILY PREDICTED COLANIC ACID TRANSPORTER"/>
    <property type="match status" value="1"/>
</dbReference>
<keyword evidence="3" id="KW-1003">Cell membrane</keyword>
<dbReference type="Proteomes" id="UP000561045">
    <property type="component" value="Unassembled WGS sequence"/>
</dbReference>
<comment type="similarity">
    <text evidence="2">Belongs to the polysaccharide synthase family.</text>
</comment>
<evidence type="ECO:0000256" key="4">
    <source>
        <dbReference type="ARBA" id="ARBA00022692"/>
    </source>
</evidence>
<evidence type="ECO:0000313" key="8">
    <source>
        <dbReference type="EMBL" id="MBB4012320.1"/>
    </source>
</evidence>
<name>A0A840BH85_9RHOO</name>
<accession>A0A840BH85</accession>
<reference evidence="8 9" key="1">
    <citation type="submission" date="2020-08" db="EMBL/GenBank/DDBJ databases">
        <title>Genomic Encyclopedia of Type Strains, Phase IV (KMG-IV): sequencing the most valuable type-strain genomes for metagenomic binning, comparative biology and taxonomic classification.</title>
        <authorList>
            <person name="Goeker M."/>
        </authorList>
    </citation>
    <scope>NUCLEOTIDE SEQUENCE [LARGE SCALE GENOMIC DNA]</scope>
    <source>
        <strain evidence="8 9">DSM 106739</strain>
    </source>
</reference>
<keyword evidence="6 7" id="KW-0472">Membrane</keyword>
<feature type="transmembrane region" description="Helical" evidence="7">
    <location>
        <begin position="226"/>
        <end position="250"/>
    </location>
</feature>
<dbReference type="AlphaFoldDB" id="A0A840BH85"/>
<evidence type="ECO:0000256" key="1">
    <source>
        <dbReference type="ARBA" id="ARBA00004651"/>
    </source>
</evidence>
<feature type="transmembrane region" description="Helical" evidence="7">
    <location>
        <begin position="336"/>
        <end position="353"/>
    </location>
</feature>
<keyword evidence="5 7" id="KW-1133">Transmembrane helix</keyword>
<feature type="transmembrane region" description="Helical" evidence="7">
    <location>
        <begin position="120"/>
        <end position="142"/>
    </location>
</feature>
<protein>
    <submittedName>
        <fullName evidence="8">O-antigen/teichoic acid export membrane protein</fullName>
    </submittedName>
</protein>
<organism evidence="8 9">
    <name type="scientific">Niveibacterium umoris</name>
    <dbReference type="NCBI Taxonomy" id="1193620"/>
    <lineage>
        <taxon>Bacteria</taxon>
        <taxon>Pseudomonadati</taxon>
        <taxon>Pseudomonadota</taxon>
        <taxon>Betaproteobacteria</taxon>
        <taxon>Rhodocyclales</taxon>
        <taxon>Rhodocyclaceae</taxon>
        <taxon>Niveibacterium</taxon>
    </lineage>
</organism>
<dbReference type="InterPro" id="IPR050833">
    <property type="entry name" value="Poly_Biosynth_Transport"/>
</dbReference>
<feature type="transmembrane region" description="Helical" evidence="7">
    <location>
        <begin position="148"/>
        <end position="169"/>
    </location>
</feature>
<keyword evidence="4 7" id="KW-0812">Transmembrane</keyword>